<dbReference type="PANTHER" id="PTHR30011">
    <property type="entry name" value="ALKANESULFONATE MONOOXYGENASE-RELATED"/>
    <property type="match status" value="1"/>
</dbReference>
<dbReference type="Proteomes" id="UP001500124">
    <property type="component" value="Unassembled WGS sequence"/>
</dbReference>
<reference evidence="8" key="1">
    <citation type="journal article" date="2019" name="Int. J. Syst. Evol. Microbiol.">
        <title>The Global Catalogue of Microorganisms (GCM) 10K type strain sequencing project: providing services to taxonomists for standard genome sequencing and annotation.</title>
        <authorList>
            <consortium name="The Broad Institute Genomics Platform"/>
            <consortium name="The Broad Institute Genome Sequencing Center for Infectious Disease"/>
            <person name="Wu L."/>
            <person name="Ma J."/>
        </authorList>
    </citation>
    <scope>NUCLEOTIDE SEQUENCE [LARGE SCALE GENOMIC DNA]</scope>
    <source>
        <strain evidence="8">JCM 18410</strain>
    </source>
</reference>
<dbReference type="Gene3D" id="3.20.20.30">
    <property type="entry name" value="Luciferase-like domain"/>
    <property type="match status" value="1"/>
</dbReference>
<dbReference type="CDD" id="cd01095">
    <property type="entry name" value="Nitrilotriacetate_monoxgenase"/>
    <property type="match status" value="1"/>
</dbReference>
<comment type="similarity">
    <text evidence="5">Belongs to the NtaA/SnaA/DszA monooxygenase family.</text>
</comment>
<dbReference type="PANTHER" id="PTHR30011:SF16">
    <property type="entry name" value="C2H2 FINGER DOMAIN TRANSCRIPTION FACTOR (EUROFUNG)-RELATED"/>
    <property type="match status" value="1"/>
</dbReference>
<dbReference type="Pfam" id="PF00296">
    <property type="entry name" value="Bac_luciferase"/>
    <property type="match status" value="1"/>
</dbReference>
<comment type="caution">
    <text evidence="7">The sequence shown here is derived from an EMBL/GenBank/DDBJ whole genome shotgun (WGS) entry which is preliminary data.</text>
</comment>
<keyword evidence="2" id="KW-0288">FMN</keyword>
<keyword evidence="3" id="KW-0560">Oxidoreductase</keyword>
<proteinExistence type="inferred from homology"/>
<organism evidence="7 8">
    <name type="scientific">Streptomyces similanensis</name>
    <dbReference type="NCBI Taxonomy" id="1274988"/>
    <lineage>
        <taxon>Bacteria</taxon>
        <taxon>Bacillati</taxon>
        <taxon>Actinomycetota</taxon>
        <taxon>Actinomycetes</taxon>
        <taxon>Kitasatosporales</taxon>
        <taxon>Streptomycetaceae</taxon>
        <taxon>Streptomyces</taxon>
    </lineage>
</organism>
<evidence type="ECO:0000259" key="6">
    <source>
        <dbReference type="Pfam" id="PF00296"/>
    </source>
</evidence>
<keyword evidence="4" id="KW-0503">Monooxygenase</keyword>
<keyword evidence="1" id="KW-0285">Flavoprotein</keyword>
<sequence length="421" mass="46921">MARQPRVLRLGAIIDGPGGHIAAWRHPLTRPDAQLDFDFHRRNARTLERAVFDCLFVPDVVALWGTDVEHLSRTARNEHFEPLSLLSAFAAVTDHIGLAATATTTYNEPYDIARKFASLDHLSDGRAGWNVVTSAAPWESRNFGFDEHMEHDLRYVRADEFISVTNRLWSNGREPVDHTGRFFSVRGPLDVPSPPQGRPVIFQAGASPVGRDFAARHGEVLFTRHTRLADAQEFYADLKQRAAAYGRPPESIQIWVGLQPIVADTEAAARDRLRELQELMPDIVALRALQDQLGDVDLAGYPLDGPVPDLPVSNHSHSTAQRWIELARRENLTLRQLSLRTAGDIVAGTPEQLADHMESMFTQEAADGFIVDFPYLPGSLDDFVDHVVPELRRRGLVRPAYTDGTLRDNLGLTTASRVGVQ</sequence>
<evidence type="ECO:0000313" key="7">
    <source>
        <dbReference type="EMBL" id="GAA5062039.1"/>
    </source>
</evidence>
<evidence type="ECO:0000256" key="3">
    <source>
        <dbReference type="ARBA" id="ARBA00023002"/>
    </source>
</evidence>
<dbReference type="InterPro" id="IPR051260">
    <property type="entry name" value="Diverse_substr_monoxygenases"/>
</dbReference>
<feature type="domain" description="Luciferase-like" evidence="6">
    <location>
        <begin position="20"/>
        <end position="359"/>
    </location>
</feature>
<evidence type="ECO:0000256" key="1">
    <source>
        <dbReference type="ARBA" id="ARBA00022630"/>
    </source>
</evidence>
<name>A0ABP9KMP1_9ACTN</name>
<keyword evidence="8" id="KW-1185">Reference proteome</keyword>
<protein>
    <submittedName>
        <fullName evidence="7">LLM class flavin-dependent oxidoreductase</fullName>
    </submittedName>
</protein>
<dbReference type="InterPro" id="IPR036661">
    <property type="entry name" value="Luciferase-like_sf"/>
</dbReference>
<evidence type="ECO:0000256" key="2">
    <source>
        <dbReference type="ARBA" id="ARBA00022643"/>
    </source>
</evidence>
<accession>A0ABP9KMP1</accession>
<dbReference type="InterPro" id="IPR016215">
    <property type="entry name" value="NTA_MOA"/>
</dbReference>
<evidence type="ECO:0000313" key="8">
    <source>
        <dbReference type="Proteomes" id="UP001500124"/>
    </source>
</evidence>
<dbReference type="InterPro" id="IPR011251">
    <property type="entry name" value="Luciferase-like_dom"/>
</dbReference>
<gene>
    <name evidence="7" type="ORF">GCM10023336_40040</name>
</gene>
<dbReference type="PIRSF" id="PIRSF000337">
    <property type="entry name" value="NTA_MOA"/>
    <property type="match status" value="1"/>
</dbReference>
<dbReference type="SUPFAM" id="SSF51679">
    <property type="entry name" value="Bacterial luciferase-like"/>
    <property type="match status" value="1"/>
</dbReference>
<evidence type="ECO:0000256" key="4">
    <source>
        <dbReference type="ARBA" id="ARBA00023033"/>
    </source>
</evidence>
<dbReference type="RefSeq" id="WP_176146708.1">
    <property type="nucleotide sequence ID" value="NZ_BAABKC010000056.1"/>
</dbReference>
<dbReference type="EMBL" id="BAABKC010000056">
    <property type="protein sequence ID" value="GAA5062039.1"/>
    <property type="molecule type" value="Genomic_DNA"/>
</dbReference>
<evidence type="ECO:0000256" key="5">
    <source>
        <dbReference type="ARBA" id="ARBA00033748"/>
    </source>
</evidence>